<feature type="compositionally biased region" description="Basic and acidic residues" evidence="1">
    <location>
        <begin position="463"/>
        <end position="484"/>
    </location>
</feature>
<feature type="region of interest" description="Disordered" evidence="1">
    <location>
        <begin position="463"/>
        <end position="499"/>
    </location>
</feature>
<sequence>MSPSRGPGSWKSDSARTDWQPGYGQLEAPNAAYDDYQFSSRDYQDYHYANGRTSDAFYGDGYDSRFSRYDYADHYADSSRMPERRPPDYAEYHRGEGRSSYGAYEGGSFADRWAESERDFRASSRPLDYSSASSSRRSYDSPPPGSRRYHSSARDYDGSRETRRSGYDDYRQQDTRRGDAFEERDSYSNYRRPPPREDHIERHTSFRSRSPNPRSHPLPSRPSPGPPPPPKRTNPTSEYIEISHQPPSHLLDPALSRKLIVLDLNGTLVLRGAHTGRAPGRPFDNPTQPRLRPVHPRPYLKTFATYLLHDETKKWLNTMVWSSAQPHSVQDMVGKAFLERKDELTAVWARDTLGLTTEEYHSKSLTMKDLAKPWAELPTLQASYLTEELPTTKAIERIDSTDPRPQHHSALSSLLVDDSPLKAALQPWNHLCIREYVQEMRREDLVVAEQEAARERMRKAIEEREASEKKLEEERAREKERLEDVGAAGKGSEDTGSDPVRRVIHEVLMVGGEMVRTAEVVKRVSREVVMIEGQMITPEEDPAAPALPKLEMKKVREDKEREAFELSKQETEAAGSRDAADAEGKGNTSMLDGLAKDLDLRYDETLLAVIGVLDQIKHESNVAGWMRSGGLLRIAHPPTQLSDDGRADQLSKAEKHPAPSRDQSPSGQPSPTKKRRLDNKSDESDAELEIQPPPPSSPPSNILSSPRVHEADLTTPSVDENEPIREEVKKEQASTGIPLSPPPPLGSSTQAGAAAVADVGPKDLWYQDPVVHTYWANRGRRALAALGIGIESGVEPIPGGLAPLGK</sequence>
<dbReference type="InterPro" id="IPR004274">
    <property type="entry name" value="FCP1_dom"/>
</dbReference>
<feature type="compositionally biased region" description="Basic and acidic residues" evidence="1">
    <location>
        <begin position="194"/>
        <end position="204"/>
    </location>
</feature>
<evidence type="ECO:0000313" key="3">
    <source>
        <dbReference type="EMBL" id="KIM37410.1"/>
    </source>
</evidence>
<feature type="compositionally biased region" description="Polar residues" evidence="1">
    <location>
        <begin position="661"/>
        <end position="671"/>
    </location>
</feature>
<evidence type="ECO:0000259" key="2">
    <source>
        <dbReference type="PROSITE" id="PS50969"/>
    </source>
</evidence>
<dbReference type="InterPro" id="IPR036412">
    <property type="entry name" value="HAD-like_sf"/>
</dbReference>
<protein>
    <recommendedName>
        <fullName evidence="2">FCP1 homology domain-containing protein</fullName>
    </recommendedName>
</protein>
<dbReference type="OrthoDB" id="1711508at2759"/>
<feature type="region of interest" description="Disordered" evidence="1">
    <location>
        <begin position="1"/>
        <end position="26"/>
    </location>
</feature>
<dbReference type="InterPro" id="IPR023214">
    <property type="entry name" value="HAD_sf"/>
</dbReference>
<feature type="region of interest" description="Disordered" evidence="1">
    <location>
        <begin position="74"/>
        <end position="106"/>
    </location>
</feature>
<feature type="compositionally biased region" description="Basic and acidic residues" evidence="1">
    <location>
        <begin position="74"/>
        <end position="97"/>
    </location>
</feature>
<name>A0A0C3BL08_HEBCY</name>
<feature type="region of interest" description="Disordered" evidence="1">
    <location>
        <begin position="119"/>
        <end position="238"/>
    </location>
</feature>
<evidence type="ECO:0000313" key="4">
    <source>
        <dbReference type="Proteomes" id="UP000053424"/>
    </source>
</evidence>
<feature type="region of interest" description="Disordered" evidence="1">
    <location>
        <begin position="558"/>
        <end position="588"/>
    </location>
</feature>
<proteinExistence type="predicted"/>
<evidence type="ECO:0000256" key="1">
    <source>
        <dbReference type="SAM" id="MobiDB-lite"/>
    </source>
</evidence>
<dbReference type="InterPro" id="IPR050365">
    <property type="entry name" value="TIM50"/>
</dbReference>
<gene>
    <name evidence="3" type="ORF">M413DRAFT_423204</name>
</gene>
<keyword evidence="4" id="KW-1185">Reference proteome</keyword>
<feature type="compositionally biased region" description="Low complexity" evidence="1">
    <location>
        <begin position="123"/>
        <end position="136"/>
    </location>
</feature>
<dbReference type="SUPFAM" id="SSF56784">
    <property type="entry name" value="HAD-like"/>
    <property type="match status" value="1"/>
</dbReference>
<feature type="compositionally biased region" description="Basic and acidic residues" evidence="1">
    <location>
        <begin position="722"/>
        <end position="732"/>
    </location>
</feature>
<feature type="region of interest" description="Disordered" evidence="1">
    <location>
        <begin position="636"/>
        <end position="754"/>
    </location>
</feature>
<dbReference type="EMBL" id="KN831797">
    <property type="protein sequence ID" value="KIM37410.1"/>
    <property type="molecule type" value="Genomic_DNA"/>
</dbReference>
<dbReference type="STRING" id="686832.A0A0C3BL08"/>
<accession>A0A0C3BL08</accession>
<feature type="compositionally biased region" description="Basic and acidic residues" evidence="1">
    <location>
        <begin position="558"/>
        <end position="571"/>
    </location>
</feature>
<feature type="compositionally biased region" description="Basic and acidic residues" evidence="1">
    <location>
        <begin position="643"/>
        <end position="659"/>
    </location>
</feature>
<reference evidence="3 4" key="1">
    <citation type="submission" date="2014-04" db="EMBL/GenBank/DDBJ databases">
        <authorList>
            <consortium name="DOE Joint Genome Institute"/>
            <person name="Kuo A."/>
            <person name="Gay G."/>
            <person name="Dore J."/>
            <person name="Kohler A."/>
            <person name="Nagy L.G."/>
            <person name="Floudas D."/>
            <person name="Copeland A."/>
            <person name="Barry K.W."/>
            <person name="Cichocki N."/>
            <person name="Veneault-Fourrey C."/>
            <person name="LaButti K."/>
            <person name="Lindquist E.A."/>
            <person name="Lipzen A."/>
            <person name="Lundell T."/>
            <person name="Morin E."/>
            <person name="Murat C."/>
            <person name="Sun H."/>
            <person name="Tunlid A."/>
            <person name="Henrissat B."/>
            <person name="Grigoriev I.V."/>
            <person name="Hibbett D.S."/>
            <person name="Martin F."/>
            <person name="Nordberg H.P."/>
            <person name="Cantor M.N."/>
            <person name="Hua S.X."/>
        </authorList>
    </citation>
    <scope>NUCLEOTIDE SEQUENCE [LARGE SCALE GENOMIC DNA]</scope>
    <source>
        <strain evidence="4">h7</strain>
    </source>
</reference>
<dbReference type="Proteomes" id="UP000053424">
    <property type="component" value="Unassembled WGS sequence"/>
</dbReference>
<feature type="region of interest" description="Disordered" evidence="1">
    <location>
        <begin position="273"/>
        <end position="295"/>
    </location>
</feature>
<dbReference type="Gene3D" id="3.40.50.1000">
    <property type="entry name" value="HAD superfamily/HAD-like"/>
    <property type="match status" value="1"/>
</dbReference>
<reference evidence="4" key="2">
    <citation type="submission" date="2015-01" db="EMBL/GenBank/DDBJ databases">
        <title>Evolutionary Origins and Diversification of the Mycorrhizal Mutualists.</title>
        <authorList>
            <consortium name="DOE Joint Genome Institute"/>
            <consortium name="Mycorrhizal Genomics Consortium"/>
            <person name="Kohler A."/>
            <person name="Kuo A."/>
            <person name="Nagy L.G."/>
            <person name="Floudas D."/>
            <person name="Copeland A."/>
            <person name="Barry K.W."/>
            <person name="Cichocki N."/>
            <person name="Veneault-Fourrey C."/>
            <person name="LaButti K."/>
            <person name="Lindquist E.A."/>
            <person name="Lipzen A."/>
            <person name="Lundell T."/>
            <person name="Morin E."/>
            <person name="Murat C."/>
            <person name="Riley R."/>
            <person name="Ohm R."/>
            <person name="Sun H."/>
            <person name="Tunlid A."/>
            <person name="Henrissat B."/>
            <person name="Grigoriev I.V."/>
            <person name="Hibbett D.S."/>
            <person name="Martin F."/>
        </authorList>
    </citation>
    <scope>NUCLEOTIDE SEQUENCE [LARGE SCALE GENOMIC DNA]</scope>
    <source>
        <strain evidence="4">h7</strain>
    </source>
</reference>
<dbReference type="SMART" id="SM00577">
    <property type="entry name" value="CPDc"/>
    <property type="match status" value="1"/>
</dbReference>
<dbReference type="Pfam" id="PF03031">
    <property type="entry name" value="NIF"/>
    <property type="match status" value="1"/>
</dbReference>
<dbReference type="PANTHER" id="PTHR12210">
    <property type="entry name" value="DULLARD PROTEIN PHOSPHATASE"/>
    <property type="match status" value="1"/>
</dbReference>
<feature type="domain" description="FCP1 homology" evidence="2">
    <location>
        <begin position="253"/>
        <end position="457"/>
    </location>
</feature>
<organism evidence="3 4">
    <name type="scientific">Hebeloma cylindrosporum</name>
    <dbReference type="NCBI Taxonomy" id="76867"/>
    <lineage>
        <taxon>Eukaryota</taxon>
        <taxon>Fungi</taxon>
        <taxon>Dikarya</taxon>
        <taxon>Basidiomycota</taxon>
        <taxon>Agaricomycotina</taxon>
        <taxon>Agaricomycetes</taxon>
        <taxon>Agaricomycetidae</taxon>
        <taxon>Agaricales</taxon>
        <taxon>Agaricineae</taxon>
        <taxon>Hymenogastraceae</taxon>
        <taxon>Hebeloma</taxon>
    </lineage>
</organism>
<feature type="compositionally biased region" description="Basic and acidic residues" evidence="1">
    <location>
        <begin position="152"/>
        <end position="186"/>
    </location>
</feature>
<dbReference type="AlphaFoldDB" id="A0A0C3BL08"/>
<dbReference type="HOGENOM" id="CLU_018875_2_1_1"/>
<feature type="compositionally biased region" description="Pro residues" evidence="1">
    <location>
        <begin position="214"/>
        <end position="232"/>
    </location>
</feature>
<dbReference type="PROSITE" id="PS50969">
    <property type="entry name" value="FCP1"/>
    <property type="match status" value="1"/>
</dbReference>